<organism evidence="6 7">
    <name type="scientific">Pseudonocardia sediminis</name>
    <dbReference type="NCBI Taxonomy" id="1397368"/>
    <lineage>
        <taxon>Bacteria</taxon>
        <taxon>Bacillati</taxon>
        <taxon>Actinomycetota</taxon>
        <taxon>Actinomycetes</taxon>
        <taxon>Pseudonocardiales</taxon>
        <taxon>Pseudonocardiaceae</taxon>
        <taxon>Pseudonocardia</taxon>
    </lineage>
</organism>
<dbReference type="Pfam" id="PF01047">
    <property type="entry name" value="MarR"/>
    <property type="match status" value="1"/>
</dbReference>
<dbReference type="RefSeq" id="WP_130290979.1">
    <property type="nucleotide sequence ID" value="NZ_SHKL01000001.1"/>
</dbReference>
<evidence type="ECO:0000256" key="1">
    <source>
        <dbReference type="ARBA" id="ARBA00023015"/>
    </source>
</evidence>
<dbReference type="PANTHER" id="PTHR33164:SF57">
    <property type="entry name" value="MARR-FAMILY TRANSCRIPTIONAL REGULATOR"/>
    <property type="match status" value="1"/>
</dbReference>
<dbReference type="SUPFAM" id="SSF46785">
    <property type="entry name" value="Winged helix' DNA-binding domain"/>
    <property type="match status" value="1"/>
</dbReference>
<dbReference type="PANTHER" id="PTHR33164">
    <property type="entry name" value="TRANSCRIPTIONAL REGULATOR, MARR FAMILY"/>
    <property type="match status" value="1"/>
</dbReference>
<comment type="caution">
    <text evidence="6">The sequence shown here is derived from an EMBL/GenBank/DDBJ whole genome shotgun (WGS) entry which is preliminary data.</text>
</comment>
<evidence type="ECO:0000313" key="6">
    <source>
        <dbReference type="EMBL" id="RZT86729.1"/>
    </source>
</evidence>
<feature type="compositionally biased region" description="Basic and acidic residues" evidence="4">
    <location>
        <begin position="108"/>
        <end position="118"/>
    </location>
</feature>
<dbReference type="PROSITE" id="PS01117">
    <property type="entry name" value="HTH_MARR_1"/>
    <property type="match status" value="1"/>
</dbReference>
<dbReference type="PROSITE" id="PS50995">
    <property type="entry name" value="HTH_MARR_2"/>
    <property type="match status" value="1"/>
</dbReference>
<dbReference type="InterPro" id="IPR023187">
    <property type="entry name" value="Tscrpt_reg_MarR-type_CS"/>
</dbReference>
<keyword evidence="7" id="KW-1185">Reference proteome</keyword>
<evidence type="ECO:0000259" key="5">
    <source>
        <dbReference type="PROSITE" id="PS50995"/>
    </source>
</evidence>
<dbReference type="InterPro" id="IPR000835">
    <property type="entry name" value="HTH_MarR-typ"/>
</dbReference>
<accession>A0A4Q7V2C4</accession>
<dbReference type="GO" id="GO:0006950">
    <property type="term" value="P:response to stress"/>
    <property type="evidence" value="ECO:0007669"/>
    <property type="project" value="TreeGrafter"/>
</dbReference>
<dbReference type="InterPro" id="IPR036388">
    <property type="entry name" value="WH-like_DNA-bd_sf"/>
</dbReference>
<dbReference type="InterPro" id="IPR039422">
    <property type="entry name" value="MarR/SlyA-like"/>
</dbReference>
<dbReference type="EMBL" id="SHKL01000001">
    <property type="protein sequence ID" value="RZT86729.1"/>
    <property type="molecule type" value="Genomic_DNA"/>
</dbReference>
<sequence length="171" mass="18610">MGSQDRPVDTGATAPLDVIEVASAVLVRNFELLRRRTGDRDLDRSEYLLLRTLDAAGPSDICSLAAALGLDPSTAGRQVTVLAGKDLVRRTPAESDRRRSVISPTEEGLERMRAERDRRRHDTAELLDGWSEADLRTLGEMFTRYNGAVAEKYLTAPTTATTSGAPAPASR</sequence>
<dbReference type="GO" id="GO:0003700">
    <property type="term" value="F:DNA-binding transcription factor activity"/>
    <property type="evidence" value="ECO:0007669"/>
    <property type="project" value="InterPro"/>
</dbReference>
<dbReference type="SMART" id="SM00347">
    <property type="entry name" value="HTH_MARR"/>
    <property type="match status" value="1"/>
</dbReference>
<keyword evidence="1" id="KW-0805">Transcription regulation</keyword>
<dbReference type="InterPro" id="IPR036390">
    <property type="entry name" value="WH_DNA-bd_sf"/>
</dbReference>
<feature type="domain" description="HTH marR-type" evidence="5">
    <location>
        <begin position="1"/>
        <end position="147"/>
    </location>
</feature>
<name>A0A4Q7V2C4_PSEST</name>
<proteinExistence type="predicted"/>
<protein>
    <submittedName>
        <fullName evidence="6">MarR family transcriptional regulator</fullName>
    </submittedName>
</protein>
<evidence type="ECO:0000313" key="7">
    <source>
        <dbReference type="Proteomes" id="UP000291591"/>
    </source>
</evidence>
<dbReference type="GO" id="GO:0003677">
    <property type="term" value="F:DNA binding"/>
    <property type="evidence" value="ECO:0007669"/>
    <property type="project" value="UniProtKB-KW"/>
</dbReference>
<keyword evidence="3" id="KW-0804">Transcription</keyword>
<keyword evidence="2" id="KW-0238">DNA-binding</keyword>
<dbReference type="OrthoDB" id="122135at2"/>
<evidence type="ECO:0000256" key="3">
    <source>
        <dbReference type="ARBA" id="ARBA00023163"/>
    </source>
</evidence>
<dbReference type="Proteomes" id="UP000291591">
    <property type="component" value="Unassembled WGS sequence"/>
</dbReference>
<evidence type="ECO:0000256" key="2">
    <source>
        <dbReference type="ARBA" id="ARBA00023125"/>
    </source>
</evidence>
<evidence type="ECO:0000256" key="4">
    <source>
        <dbReference type="SAM" id="MobiDB-lite"/>
    </source>
</evidence>
<dbReference type="Gene3D" id="1.10.10.10">
    <property type="entry name" value="Winged helix-like DNA-binding domain superfamily/Winged helix DNA-binding domain"/>
    <property type="match status" value="1"/>
</dbReference>
<gene>
    <name evidence="6" type="ORF">EV383_3627</name>
</gene>
<feature type="region of interest" description="Disordered" evidence="4">
    <location>
        <begin position="92"/>
        <end position="118"/>
    </location>
</feature>
<dbReference type="AlphaFoldDB" id="A0A4Q7V2C4"/>
<reference evidence="6 7" key="1">
    <citation type="submission" date="2019-02" db="EMBL/GenBank/DDBJ databases">
        <title>Sequencing the genomes of 1000 actinobacteria strains.</title>
        <authorList>
            <person name="Klenk H.-P."/>
        </authorList>
    </citation>
    <scope>NUCLEOTIDE SEQUENCE [LARGE SCALE GENOMIC DNA]</scope>
    <source>
        <strain evidence="6 7">DSM 45779</strain>
    </source>
</reference>